<dbReference type="AlphaFoldDB" id="A0A166NAT5"/>
<evidence type="ECO:0000256" key="1">
    <source>
        <dbReference type="SAM" id="MobiDB-lite"/>
    </source>
</evidence>
<feature type="compositionally biased region" description="Low complexity" evidence="1">
    <location>
        <begin position="35"/>
        <end position="67"/>
    </location>
</feature>
<protein>
    <submittedName>
        <fullName evidence="2">Uncharacterized protein</fullName>
    </submittedName>
</protein>
<feature type="compositionally biased region" description="Pro residues" evidence="1">
    <location>
        <begin position="1"/>
        <end position="10"/>
    </location>
</feature>
<proteinExistence type="predicted"/>
<feature type="compositionally biased region" description="Basic residues" evidence="1">
    <location>
        <begin position="110"/>
        <end position="125"/>
    </location>
</feature>
<dbReference type="Proteomes" id="UP000077266">
    <property type="component" value="Unassembled WGS sequence"/>
</dbReference>
<feature type="region of interest" description="Disordered" evidence="1">
    <location>
        <begin position="1"/>
        <end position="67"/>
    </location>
</feature>
<sequence>MPDSPAPEPDTTPASTKRRSKTAAQRREQLRRAALRATPTVEPTAPTTLLVSPQPAVRATSAPPTSSTAAGLAAIASAPSPTCSPPLAPLPARQLLALSTGPHSNPWRSIRTRKRRAHRPHRHERVARAEDRARHAQSLQRYVDTAYDASSELREAVRAALGPLYATLATSGFVGGTPATPASGIATDSPHVPLGRLLVQARLDDAACWEEIVHLGCIGAAELDPCDPFAGQDAFHAFGRLEQFWRDEFIAAHTALIADADSFDTHYLDDFKWRYVLGLSRWFLDGG</sequence>
<dbReference type="EMBL" id="KV426716">
    <property type="protein sequence ID" value="KZV78950.1"/>
    <property type="molecule type" value="Genomic_DNA"/>
</dbReference>
<feature type="region of interest" description="Disordered" evidence="1">
    <location>
        <begin position="99"/>
        <end position="133"/>
    </location>
</feature>
<reference evidence="2 3" key="1">
    <citation type="journal article" date="2016" name="Mol. Biol. Evol.">
        <title>Comparative Genomics of Early-Diverging Mushroom-Forming Fungi Provides Insights into the Origins of Lignocellulose Decay Capabilities.</title>
        <authorList>
            <person name="Nagy L.G."/>
            <person name="Riley R."/>
            <person name="Tritt A."/>
            <person name="Adam C."/>
            <person name="Daum C."/>
            <person name="Floudas D."/>
            <person name="Sun H."/>
            <person name="Yadav J.S."/>
            <person name="Pangilinan J."/>
            <person name="Larsson K.H."/>
            <person name="Matsuura K."/>
            <person name="Barry K."/>
            <person name="Labutti K."/>
            <person name="Kuo R."/>
            <person name="Ohm R.A."/>
            <person name="Bhattacharya S.S."/>
            <person name="Shirouzu T."/>
            <person name="Yoshinaga Y."/>
            <person name="Martin F.M."/>
            <person name="Grigoriev I.V."/>
            <person name="Hibbett D.S."/>
        </authorList>
    </citation>
    <scope>NUCLEOTIDE SEQUENCE [LARGE SCALE GENOMIC DNA]</scope>
    <source>
        <strain evidence="2 3">HHB12029</strain>
    </source>
</reference>
<name>A0A166NAT5_EXIGL</name>
<accession>A0A166NAT5</accession>
<gene>
    <name evidence="2" type="ORF">EXIGLDRAFT_783024</name>
</gene>
<evidence type="ECO:0000313" key="3">
    <source>
        <dbReference type="Proteomes" id="UP000077266"/>
    </source>
</evidence>
<organism evidence="2 3">
    <name type="scientific">Exidia glandulosa HHB12029</name>
    <dbReference type="NCBI Taxonomy" id="1314781"/>
    <lineage>
        <taxon>Eukaryota</taxon>
        <taxon>Fungi</taxon>
        <taxon>Dikarya</taxon>
        <taxon>Basidiomycota</taxon>
        <taxon>Agaricomycotina</taxon>
        <taxon>Agaricomycetes</taxon>
        <taxon>Auriculariales</taxon>
        <taxon>Exidiaceae</taxon>
        <taxon>Exidia</taxon>
    </lineage>
</organism>
<keyword evidence="3" id="KW-1185">Reference proteome</keyword>
<dbReference type="InParanoid" id="A0A166NAT5"/>
<evidence type="ECO:0000313" key="2">
    <source>
        <dbReference type="EMBL" id="KZV78950.1"/>
    </source>
</evidence>